<comment type="similarity">
    <text evidence="1">Belongs to the HAD-like hydrolase superfamily. S-2-haloalkanoic acid dehalogenase family.</text>
</comment>
<dbReference type="STRING" id="89784.SAMN04489725_10758"/>
<dbReference type="PRINTS" id="PR00413">
    <property type="entry name" value="HADHALOGNASE"/>
</dbReference>
<dbReference type="SFLD" id="SFLDS00003">
    <property type="entry name" value="Haloacid_Dehalogenase"/>
    <property type="match status" value="1"/>
</dbReference>
<dbReference type="SUPFAM" id="SSF56784">
    <property type="entry name" value="HAD-like"/>
    <property type="match status" value="1"/>
</dbReference>
<dbReference type="InterPro" id="IPR023198">
    <property type="entry name" value="PGP-like_dom2"/>
</dbReference>
<dbReference type="NCBIfam" id="TIGR01549">
    <property type="entry name" value="HAD-SF-IA-v1"/>
    <property type="match status" value="1"/>
</dbReference>
<evidence type="ECO:0000313" key="4">
    <source>
        <dbReference type="EMBL" id="SDW51380.1"/>
    </source>
</evidence>
<evidence type="ECO:0000313" key="5">
    <source>
        <dbReference type="Proteomes" id="UP000182589"/>
    </source>
</evidence>
<dbReference type="PANTHER" id="PTHR43316:SF3">
    <property type="entry name" value="HALOACID DEHALOGENASE, TYPE II (AFU_ORTHOLOGUE AFUA_2G07750)-RELATED"/>
    <property type="match status" value="1"/>
</dbReference>
<dbReference type="InterPro" id="IPR036412">
    <property type="entry name" value="HAD-like_sf"/>
</dbReference>
<protein>
    <submittedName>
        <fullName evidence="3 4">Haloacid dehalogenase</fullName>
    </submittedName>
</protein>
<dbReference type="EMBL" id="BSRA01000009">
    <property type="protein sequence ID" value="GLV14087.1"/>
    <property type="molecule type" value="Genomic_DNA"/>
</dbReference>
<name>A0A1H2U5Q3_9BACL</name>
<organism evidence="4 5">
    <name type="scientific">Alicyclobacillus hesperidum</name>
    <dbReference type="NCBI Taxonomy" id="89784"/>
    <lineage>
        <taxon>Bacteria</taxon>
        <taxon>Bacillati</taxon>
        <taxon>Bacillota</taxon>
        <taxon>Bacilli</taxon>
        <taxon>Bacillales</taxon>
        <taxon>Alicyclobacillaceae</taxon>
        <taxon>Alicyclobacillus</taxon>
    </lineage>
</organism>
<dbReference type="Proteomes" id="UP001157137">
    <property type="component" value="Unassembled WGS sequence"/>
</dbReference>
<evidence type="ECO:0000256" key="2">
    <source>
        <dbReference type="ARBA" id="ARBA00022801"/>
    </source>
</evidence>
<evidence type="ECO:0000313" key="3">
    <source>
        <dbReference type="EMBL" id="GLV14087.1"/>
    </source>
</evidence>
<dbReference type="InterPro" id="IPR006328">
    <property type="entry name" value="2-HAD"/>
</dbReference>
<reference evidence="4" key="1">
    <citation type="submission" date="2016-10" db="EMBL/GenBank/DDBJ databases">
        <authorList>
            <person name="de Groot N.N."/>
        </authorList>
    </citation>
    <scope>NUCLEOTIDE SEQUENCE [LARGE SCALE GENOMIC DNA]</scope>
    <source>
        <strain evidence="4">DSM 12489</strain>
    </source>
</reference>
<dbReference type="Proteomes" id="UP000182589">
    <property type="component" value="Unassembled WGS sequence"/>
</dbReference>
<reference evidence="5" key="2">
    <citation type="submission" date="2016-10" db="EMBL/GenBank/DDBJ databases">
        <authorList>
            <person name="Varghese N."/>
        </authorList>
    </citation>
    <scope>NUCLEOTIDE SEQUENCE [LARGE SCALE GENOMIC DNA]</scope>
    <source>
        <strain evidence="5">DSM 12489</strain>
    </source>
</reference>
<reference evidence="3" key="3">
    <citation type="submission" date="2023-02" db="EMBL/GenBank/DDBJ databases">
        <title>Proposal of a novel subspecies: Alicyclobacillus hesperidum subspecies aegle.</title>
        <authorList>
            <person name="Goto K."/>
            <person name="Fujii T."/>
            <person name="Yasui K."/>
            <person name="Mochida K."/>
            <person name="Kato-Tanaka Y."/>
            <person name="Morohoshi S."/>
            <person name="An S.Y."/>
            <person name="Kasai H."/>
            <person name="Yokota A."/>
        </authorList>
    </citation>
    <scope>NUCLEOTIDE SEQUENCE</scope>
    <source>
        <strain evidence="3">DSM 12766</strain>
    </source>
</reference>
<dbReference type="InterPro" id="IPR023214">
    <property type="entry name" value="HAD_sf"/>
</dbReference>
<dbReference type="EMBL" id="FNOJ01000007">
    <property type="protein sequence ID" value="SDW51380.1"/>
    <property type="molecule type" value="Genomic_DNA"/>
</dbReference>
<dbReference type="NCBIfam" id="TIGR01493">
    <property type="entry name" value="HAD-SF-IA-v2"/>
    <property type="match status" value="1"/>
</dbReference>
<dbReference type="AlphaFoldDB" id="A0A1H2U5Q3"/>
<sequence length="224" mass="25079">MAVVAFDAYGTLFDISDLADVARPLFADQPAAQAFCQRWRQLHLEFAWQSALAEQYRDFDQLAKQSLYAALAEHEMVRTEADAVAQQLLKHMQKVPVYPDVKPTLHQLDNYKTAVLSNGTLRSLQALAVANDVLFSFDFILSVDPIRTYKPSRKAYALVQSAFGCEKREVLFVSSNSWDIAGAKAYGFRTCWCNRSQVPYISPGQKPDHVIATLAELPAILSES</sequence>
<keyword evidence="2" id="KW-0378">Hydrolase</keyword>
<accession>A0A1H2U5Q3</accession>
<keyword evidence="5" id="KW-1185">Reference proteome</keyword>
<dbReference type="NCBIfam" id="TIGR01428">
    <property type="entry name" value="HAD_type_II"/>
    <property type="match status" value="1"/>
</dbReference>
<evidence type="ECO:0000256" key="1">
    <source>
        <dbReference type="ARBA" id="ARBA00008106"/>
    </source>
</evidence>
<dbReference type="Gene3D" id="3.40.50.1000">
    <property type="entry name" value="HAD superfamily/HAD-like"/>
    <property type="match status" value="1"/>
</dbReference>
<dbReference type="RefSeq" id="WP_040288330.1">
    <property type="nucleotide sequence ID" value="NZ_BSRA01000009.1"/>
</dbReference>
<gene>
    <name evidence="3" type="primary">dheII</name>
    <name evidence="3" type="ORF">Heshes_17710</name>
    <name evidence="4" type="ORF">SAMN04489725_10758</name>
</gene>
<dbReference type="Gene3D" id="1.10.150.240">
    <property type="entry name" value="Putative phosphatase, domain 2"/>
    <property type="match status" value="1"/>
</dbReference>
<dbReference type="Pfam" id="PF00702">
    <property type="entry name" value="Hydrolase"/>
    <property type="match status" value="1"/>
</dbReference>
<dbReference type="InterPro" id="IPR051540">
    <property type="entry name" value="S-2-haloacid_dehalogenase"/>
</dbReference>
<dbReference type="SFLD" id="SFLDG01129">
    <property type="entry name" value="C1.5:_HAD__Beta-PGM__Phosphata"/>
    <property type="match status" value="1"/>
</dbReference>
<dbReference type="GO" id="GO:0019120">
    <property type="term" value="F:hydrolase activity, acting on acid halide bonds, in C-halide compounds"/>
    <property type="evidence" value="ECO:0007669"/>
    <property type="project" value="InterPro"/>
</dbReference>
<dbReference type="NCBIfam" id="TIGR01509">
    <property type="entry name" value="HAD-SF-IA-v3"/>
    <property type="match status" value="1"/>
</dbReference>
<proteinExistence type="inferred from homology"/>
<dbReference type="InterPro" id="IPR006439">
    <property type="entry name" value="HAD-SF_hydro_IA"/>
</dbReference>
<dbReference type="PANTHER" id="PTHR43316">
    <property type="entry name" value="HYDROLASE, HALOACID DELAHOGENASE-RELATED"/>
    <property type="match status" value="1"/>
</dbReference>
<dbReference type="CDD" id="cd02588">
    <property type="entry name" value="HAD_L2-DEX"/>
    <property type="match status" value="1"/>
</dbReference>